<dbReference type="Proteomes" id="UP001515480">
    <property type="component" value="Unassembled WGS sequence"/>
</dbReference>
<evidence type="ECO:0000256" key="1">
    <source>
        <dbReference type="SAM" id="MobiDB-lite"/>
    </source>
</evidence>
<evidence type="ECO:0000313" key="2">
    <source>
        <dbReference type="EMBL" id="KAL1498515.1"/>
    </source>
</evidence>
<evidence type="ECO:0000313" key="3">
    <source>
        <dbReference type="Proteomes" id="UP001515480"/>
    </source>
</evidence>
<comment type="caution">
    <text evidence="2">The sequence shown here is derived from an EMBL/GenBank/DDBJ whole genome shotgun (WGS) entry which is preliminary data.</text>
</comment>
<proteinExistence type="predicted"/>
<feature type="region of interest" description="Disordered" evidence="1">
    <location>
        <begin position="1"/>
        <end position="32"/>
    </location>
</feature>
<name>A0AB34IGX9_PRYPA</name>
<sequence>MASPPARPAAASTPPSAGLRQRRASQKESDDKRIHSMLAAAATASPPPLAAYLRHASPLVDPSLQLLAAVGPFYLRLASLSLALYRSLPLDAIELLLGLALCFCGGAYGASLAAIEAFSLVGYEATGAAIADICDEVGAVRLAVAADAPRAHAGSAVDQLKHKATLAALAVRDPQKLTHAVAALYAAWVVVQGTLRLQERFAKSITIGVSVAKMLDPLALRFGLPVLLHILPPELHHWLPTAVRVVCKLIAISFAWYLQAIIFAVQSSIKGGLLFGRKALALAHKHGYIHRSQVEDSYLDETIGFTVALFGFYSQWQWGFSLPFPVNIIMLPFSIIEWYIRWSISS</sequence>
<keyword evidence="3" id="KW-1185">Reference proteome</keyword>
<gene>
    <name evidence="2" type="ORF">AB1Y20_013838</name>
</gene>
<organism evidence="2 3">
    <name type="scientific">Prymnesium parvum</name>
    <name type="common">Toxic golden alga</name>
    <dbReference type="NCBI Taxonomy" id="97485"/>
    <lineage>
        <taxon>Eukaryota</taxon>
        <taxon>Haptista</taxon>
        <taxon>Haptophyta</taxon>
        <taxon>Prymnesiophyceae</taxon>
        <taxon>Prymnesiales</taxon>
        <taxon>Prymnesiaceae</taxon>
        <taxon>Prymnesium</taxon>
    </lineage>
</organism>
<dbReference type="EMBL" id="JBGBPQ010000027">
    <property type="protein sequence ID" value="KAL1498515.1"/>
    <property type="molecule type" value="Genomic_DNA"/>
</dbReference>
<reference evidence="2 3" key="1">
    <citation type="journal article" date="2024" name="Science">
        <title>Giant polyketide synthase enzymes in the biosynthesis of giant marine polyether toxins.</title>
        <authorList>
            <person name="Fallon T.R."/>
            <person name="Shende V.V."/>
            <person name="Wierzbicki I.H."/>
            <person name="Pendleton A.L."/>
            <person name="Watervoot N.F."/>
            <person name="Auber R.P."/>
            <person name="Gonzalez D.J."/>
            <person name="Wisecaver J.H."/>
            <person name="Moore B.S."/>
        </authorList>
    </citation>
    <scope>NUCLEOTIDE SEQUENCE [LARGE SCALE GENOMIC DNA]</scope>
    <source>
        <strain evidence="2 3">12B1</strain>
    </source>
</reference>
<feature type="compositionally biased region" description="Low complexity" evidence="1">
    <location>
        <begin position="1"/>
        <end position="17"/>
    </location>
</feature>
<protein>
    <submittedName>
        <fullName evidence="2">Uncharacterized protein</fullName>
    </submittedName>
</protein>
<accession>A0AB34IGX9</accession>
<dbReference type="AlphaFoldDB" id="A0AB34IGX9"/>